<dbReference type="InterPro" id="IPR000843">
    <property type="entry name" value="HTH_LacI"/>
</dbReference>
<evidence type="ECO:0000313" key="5">
    <source>
        <dbReference type="EMBL" id="CCV63736.1"/>
    </source>
</evidence>
<dbReference type="InterPro" id="IPR025997">
    <property type="entry name" value="SBP_2_dom"/>
</dbReference>
<evidence type="ECO:0000256" key="2">
    <source>
        <dbReference type="ARBA" id="ARBA00023125"/>
    </source>
</evidence>
<dbReference type="RefSeq" id="WP_026654784.1">
    <property type="nucleotide sequence ID" value="NC_022538.1"/>
</dbReference>
<dbReference type="EMBL" id="FO681347">
    <property type="protein sequence ID" value="CCV63736.1"/>
    <property type="molecule type" value="Genomic_DNA"/>
</dbReference>
<dbReference type="STRING" id="1318466.BN85401590"/>
<dbReference type="Gene3D" id="1.10.260.40">
    <property type="entry name" value="lambda repressor-like DNA-binding domains"/>
    <property type="match status" value="1"/>
</dbReference>
<dbReference type="Gene3D" id="3.40.50.2300">
    <property type="match status" value="2"/>
</dbReference>
<keyword evidence="6" id="KW-1185">Reference proteome</keyword>
<organism evidence="5 6">
    <name type="scientific">Alteracholeplasma palmae (strain ATCC 49389 / J233)</name>
    <name type="common">Acholeplasma palmae</name>
    <dbReference type="NCBI Taxonomy" id="1318466"/>
    <lineage>
        <taxon>Bacteria</taxon>
        <taxon>Bacillati</taxon>
        <taxon>Mycoplasmatota</taxon>
        <taxon>Mollicutes</taxon>
        <taxon>Acholeplasmatales</taxon>
        <taxon>Acholeplasmataceae</taxon>
        <taxon>Acholeplasma</taxon>
    </lineage>
</organism>
<protein>
    <submittedName>
        <fullName evidence="5">Transcriptional regulator, LacI family</fullName>
    </submittedName>
</protein>
<dbReference type="PANTHER" id="PTHR30146">
    <property type="entry name" value="LACI-RELATED TRANSCRIPTIONAL REPRESSOR"/>
    <property type="match status" value="1"/>
</dbReference>
<name>U4KQZ7_ALTPJ</name>
<dbReference type="Pfam" id="PF13407">
    <property type="entry name" value="Peripla_BP_4"/>
    <property type="match status" value="1"/>
</dbReference>
<keyword evidence="2" id="KW-0238">DNA-binding</keyword>
<gene>
    <name evidence="5" type="ORF">BN85401590</name>
</gene>
<dbReference type="GO" id="GO:0003700">
    <property type="term" value="F:DNA-binding transcription factor activity"/>
    <property type="evidence" value="ECO:0007669"/>
    <property type="project" value="TreeGrafter"/>
</dbReference>
<dbReference type="SMART" id="SM00354">
    <property type="entry name" value="HTH_LACI"/>
    <property type="match status" value="1"/>
</dbReference>
<evidence type="ECO:0000256" key="1">
    <source>
        <dbReference type="ARBA" id="ARBA00023015"/>
    </source>
</evidence>
<reference evidence="5 6" key="1">
    <citation type="journal article" date="2013" name="J. Mol. Microbiol. Biotechnol.">
        <title>Analysis of the Complete Genomes of Acholeplasma brassicae , A. palmae and A. laidlawii and Their Comparison to the Obligate Parasites from ' Candidatus Phytoplasma'.</title>
        <authorList>
            <person name="Kube M."/>
            <person name="Siewert C."/>
            <person name="Migdoll A.M."/>
            <person name="Duduk B."/>
            <person name="Holz S."/>
            <person name="Rabus R."/>
            <person name="Seemuller E."/>
            <person name="Mitrovic J."/>
            <person name="Muller I."/>
            <person name="Buttner C."/>
            <person name="Reinhardt R."/>
        </authorList>
    </citation>
    <scope>NUCLEOTIDE SEQUENCE [LARGE SCALE GENOMIC DNA]</scope>
    <source>
        <strain evidence="5 6">J233</strain>
    </source>
</reference>
<dbReference type="KEGG" id="apal:BN85401590"/>
<dbReference type="SUPFAM" id="SSF47413">
    <property type="entry name" value="lambda repressor-like DNA-binding domains"/>
    <property type="match status" value="1"/>
</dbReference>
<dbReference type="SUPFAM" id="SSF53822">
    <property type="entry name" value="Periplasmic binding protein-like I"/>
    <property type="match status" value="1"/>
</dbReference>
<accession>U4KQZ7</accession>
<proteinExistence type="predicted"/>
<keyword evidence="1" id="KW-0805">Transcription regulation</keyword>
<dbReference type="PANTHER" id="PTHR30146:SF144">
    <property type="entry name" value="LACI-FAMILY TRANSCRIPTION REGULATOR"/>
    <property type="match status" value="1"/>
</dbReference>
<dbReference type="Pfam" id="PF00356">
    <property type="entry name" value="LacI"/>
    <property type="match status" value="1"/>
</dbReference>
<feature type="domain" description="HTH lacI-type" evidence="4">
    <location>
        <begin position="3"/>
        <end position="57"/>
    </location>
</feature>
<dbReference type="HOGENOM" id="CLU_037628_0_0_14"/>
<keyword evidence="3" id="KW-0804">Transcription</keyword>
<dbReference type="CDD" id="cd01392">
    <property type="entry name" value="HTH_LacI"/>
    <property type="match status" value="1"/>
</dbReference>
<dbReference type="AlphaFoldDB" id="U4KQZ7"/>
<dbReference type="OrthoDB" id="9775433at2"/>
<dbReference type="InterPro" id="IPR028082">
    <property type="entry name" value="Peripla_BP_I"/>
</dbReference>
<dbReference type="GO" id="GO:0000976">
    <property type="term" value="F:transcription cis-regulatory region binding"/>
    <property type="evidence" value="ECO:0007669"/>
    <property type="project" value="TreeGrafter"/>
</dbReference>
<dbReference type="PROSITE" id="PS50932">
    <property type="entry name" value="HTH_LACI_2"/>
    <property type="match status" value="1"/>
</dbReference>
<dbReference type="Proteomes" id="UP000032740">
    <property type="component" value="Chromosome"/>
</dbReference>
<dbReference type="InterPro" id="IPR010982">
    <property type="entry name" value="Lambda_DNA-bd_dom_sf"/>
</dbReference>
<evidence type="ECO:0000256" key="3">
    <source>
        <dbReference type="ARBA" id="ARBA00023163"/>
    </source>
</evidence>
<evidence type="ECO:0000313" key="6">
    <source>
        <dbReference type="Proteomes" id="UP000032740"/>
    </source>
</evidence>
<evidence type="ECO:0000259" key="4">
    <source>
        <dbReference type="PROSITE" id="PS50932"/>
    </source>
</evidence>
<sequence>MAITIKEIAKLANTSRGTVDRVINHRGGVSKEVEEKVLQIIKENNYQYNQYARALVNSKKMYKVGVVLTAYNSDFYTRVLKGVRHSSQKEKNKQLELLTKVTNYAVKSQLNAINELYDEGIQALIINPIYDNEIKTRLEEINIPIVMIGNKIEISNLVSFVGCDYYNNGTLAGDVAGIISNHQKILIITGQTHPLAYEKRVKGFKDQLSENQLIDYLKTNDSDKDTYEKVKQYFKQNSANLIYFSTGNGIGGGIKAITDLKLDTKVIATDEHPDVITGLKNGQVVITITQQPEKQGISSVDIIRKYLILNEVAKKEHIIGNKIKLKHSNFNEIL</sequence>